<feature type="signal peptide" evidence="2">
    <location>
        <begin position="1"/>
        <end position="22"/>
    </location>
</feature>
<keyword evidence="2" id="KW-0732">Signal</keyword>
<feature type="compositionally biased region" description="Low complexity" evidence="1">
    <location>
        <begin position="254"/>
        <end position="276"/>
    </location>
</feature>
<feature type="region of interest" description="Disordered" evidence="1">
    <location>
        <begin position="178"/>
        <end position="277"/>
    </location>
</feature>
<reference evidence="3" key="1">
    <citation type="submission" date="2021-10" db="EMBL/GenBank/DDBJ databases">
        <authorList>
            <person name="Piombo E."/>
        </authorList>
    </citation>
    <scope>NUCLEOTIDE SEQUENCE</scope>
</reference>
<dbReference type="EMBL" id="CABFNQ020000702">
    <property type="protein sequence ID" value="CAH0025034.1"/>
    <property type="molecule type" value="Genomic_DNA"/>
</dbReference>
<feature type="compositionally biased region" description="Polar residues" evidence="1">
    <location>
        <begin position="243"/>
        <end position="253"/>
    </location>
</feature>
<name>A0A9N9VKG1_9HYPO</name>
<gene>
    <name evidence="3" type="ORF">CRHIZ90672A_00005179</name>
</gene>
<feature type="chain" id="PRO_5040170085" evidence="2">
    <location>
        <begin position="23"/>
        <end position="298"/>
    </location>
</feature>
<evidence type="ECO:0000256" key="1">
    <source>
        <dbReference type="SAM" id="MobiDB-lite"/>
    </source>
</evidence>
<feature type="compositionally biased region" description="Low complexity" evidence="1">
    <location>
        <begin position="199"/>
        <end position="223"/>
    </location>
</feature>
<sequence>MHSFNIVQISALLGLLVGTATAVTGKVAIPVGAKIVEKQPIEVFCDGPNGPSTSITTATRTLTHPPGSAITDGPIVINGPIDFSLIGHFPGDLALGHYPCRQCARTTITSDIAACQTRLPGVNGGVPTVVFVVPHCEACETHTTTGPVPYVTRVSATGGAEKDTIIICEEAATTGSVKVPSSGLEHYIPGPKNSKGFASEPSPSSESSTSSKTGASSKPGASSRPGTSSEPGASSKPGASSEPGASSRVNSYGINISSNSSAPGGPGSGMPQSGTSHTDADKAAIYFVGFMAMFAGWV</sequence>
<dbReference type="OrthoDB" id="5150272at2759"/>
<evidence type="ECO:0000313" key="4">
    <source>
        <dbReference type="Proteomes" id="UP000696573"/>
    </source>
</evidence>
<evidence type="ECO:0000256" key="2">
    <source>
        <dbReference type="SAM" id="SignalP"/>
    </source>
</evidence>
<dbReference type="AlphaFoldDB" id="A0A9N9VKG1"/>
<keyword evidence="4" id="KW-1185">Reference proteome</keyword>
<dbReference type="Proteomes" id="UP000696573">
    <property type="component" value="Unassembled WGS sequence"/>
</dbReference>
<protein>
    <submittedName>
        <fullName evidence="3">Uncharacterized protein</fullName>
    </submittedName>
</protein>
<organism evidence="3 4">
    <name type="scientific">Clonostachys rhizophaga</name>
    <dbReference type="NCBI Taxonomy" id="160324"/>
    <lineage>
        <taxon>Eukaryota</taxon>
        <taxon>Fungi</taxon>
        <taxon>Dikarya</taxon>
        <taxon>Ascomycota</taxon>
        <taxon>Pezizomycotina</taxon>
        <taxon>Sordariomycetes</taxon>
        <taxon>Hypocreomycetidae</taxon>
        <taxon>Hypocreales</taxon>
        <taxon>Bionectriaceae</taxon>
        <taxon>Clonostachys</taxon>
    </lineage>
</organism>
<proteinExistence type="predicted"/>
<comment type="caution">
    <text evidence="3">The sequence shown here is derived from an EMBL/GenBank/DDBJ whole genome shotgun (WGS) entry which is preliminary data.</text>
</comment>
<accession>A0A9N9VKG1</accession>
<evidence type="ECO:0000313" key="3">
    <source>
        <dbReference type="EMBL" id="CAH0025034.1"/>
    </source>
</evidence>